<feature type="region of interest" description="Disordered" evidence="1">
    <location>
        <begin position="115"/>
        <end position="137"/>
    </location>
</feature>
<dbReference type="Proteomes" id="UP001189429">
    <property type="component" value="Unassembled WGS sequence"/>
</dbReference>
<evidence type="ECO:0000313" key="2">
    <source>
        <dbReference type="EMBL" id="CAK0873419.1"/>
    </source>
</evidence>
<reference evidence="2" key="1">
    <citation type="submission" date="2023-10" db="EMBL/GenBank/DDBJ databases">
        <authorList>
            <person name="Chen Y."/>
            <person name="Shah S."/>
            <person name="Dougan E. K."/>
            <person name="Thang M."/>
            <person name="Chan C."/>
        </authorList>
    </citation>
    <scope>NUCLEOTIDE SEQUENCE [LARGE SCALE GENOMIC DNA]</scope>
</reference>
<keyword evidence="3" id="KW-1185">Reference proteome</keyword>
<dbReference type="EMBL" id="CAUYUJ010017281">
    <property type="protein sequence ID" value="CAK0873419.1"/>
    <property type="molecule type" value="Genomic_DNA"/>
</dbReference>
<gene>
    <name evidence="2" type="ORF">PCOR1329_LOCUS58634</name>
</gene>
<protein>
    <recommendedName>
        <fullName evidence="4">PKD domain-containing protein</fullName>
    </recommendedName>
</protein>
<evidence type="ECO:0000313" key="3">
    <source>
        <dbReference type="Proteomes" id="UP001189429"/>
    </source>
</evidence>
<accession>A0ABN9VJI4</accession>
<evidence type="ECO:0008006" key="4">
    <source>
        <dbReference type="Google" id="ProtNLM"/>
    </source>
</evidence>
<sequence length="146" mass="15885">MQETLFVGELAHAPAELVAGPHYVWTFSDGAALDSPRSTTALTGWKRMALPQSRPPHPRVALRLLVETMIAAGQLMEAIVSVVAFVVHLRPSERLRLKGTLTTAPTRAMAGAPPILLHPRERGPGPPGPAPWTRARWPTTRCYRGS</sequence>
<name>A0ABN9VJI4_9DINO</name>
<comment type="caution">
    <text evidence="2">The sequence shown here is derived from an EMBL/GenBank/DDBJ whole genome shotgun (WGS) entry which is preliminary data.</text>
</comment>
<evidence type="ECO:0000256" key="1">
    <source>
        <dbReference type="SAM" id="MobiDB-lite"/>
    </source>
</evidence>
<organism evidence="2 3">
    <name type="scientific">Prorocentrum cordatum</name>
    <dbReference type="NCBI Taxonomy" id="2364126"/>
    <lineage>
        <taxon>Eukaryota</taxon>
        <taxon>Sar</taxon>
        <taxon>Alveolata</taxon>
        <taxon>Dinophyceae</taxon>
        <taxon>Prorocentrales</taxon>
        <taxon>Prorocentraceae</taxon>
        <taxon>Prorocentrum</taxon>
    </lineage>
</organism>
<proteinExistence type="predicted"/>